<dbReference type="KEGG" id="lcre:Pla8534_19020"/>
<name>A0A518DQK2_9BACT</name>
<proteinExistence type="predicted"/>
<feature type="region of interest" description="Disordered" evidence="1">
    <location>
        <begin position="1"/>
        <end position="21"/>
    </location>
</feature>
<evidence type="ECO:0000313" key="2">
    <source>
        <dbReference type="EMBL" id="QDU94116.1"/>
    </source>
</evidence>
<dbReference type="AlphaFoldDB" id="A0A518DQK2"/>
<organism evidence="2 3">
    <name type="scientific">Lignipirellula cremea</name>
    <dbReference type="NCBI Taxonomy" id="2528010"/>
    <lineage>
        <taxon>Bacteria</taxon>
        <taxon>Pseudomonadati</taxon>
        <taxon>Planctomycetota</taxon>
        <taxon>Planctomycetia</taxon>
        <taxon>Pirellulales</taxon>
        <taxon>Pirellulaceae</taxon>
        <taxon>Lignipirellula</taxon>
    </lineage>
</organism>
<evidence type="ECO:0000256" key="1">
    <source>
        <dbReference type="SAM" id="MobiDB-lite"/>
    </source>
</evidence>
<keyword evidence="3" id="KW-1185">Reference proteome</keyword>
<dbReference type="EMBL" id="CP036433">
    <property type="protein sequence ID" value="QDU94116.1"/>
    <property type="molecule type" value="Genomic_DNA"/>
</dbReference>
<dbReference type="Proteomes" id="UP000317648">
    <property type="component" value="Chromosome"/>
</dbReference>
<protein>
    <submittedName>
        <fullName evidence="2">Uncharacterized protein</fullName>
    </submittedName>
</protein>
<gene>
    <name evidence="2" type="ORF">Pla8534_19020</name>
</gene>
<sequence>MVSRLNFELRSNSDERSPTTCGDHVTVEEITSNHVKISTVKFETQTDGSIFPVKTDANIAPTKSSKLKPADLVIPSKQNRTLKVNFVDVQQEEWIAYVSEQHFDAAD</sequence>
<evidence type="ECO:0000313" key="3">
    <source>
        <dbReference type="Proteomes" id="UP000317648"/>
    </source>
</evidence>
<accession>A0A518DQK2</accession>
<reference evidence="2 3" key="1">
    <citation type="submission" date="2019-02" db="EMBL/GenBank/DDBJ databases">
        <title>Deep-cultivation of Planctomycetes and their phenomic and genomic characterization uncovers novel biology.</title>
        <authorList>
            <person name="Wiegand S."/>
            <person name="Jogler M."/>
            <person name="Boedeker C."/>
            <person name="Pinto D."/>
            <person name="Vollmers J."/>
            <person name="Rivas-Marin E."/>
            <person name="Kohn T."/>
            <person name="Peeters S.H."/>
            <person name="Heuer A."/>
            <person name="Rast P."/>
            <person name="Oberbeckmann S."/>
            <person name="Bunk B."/>
            <person name="Jeske O."/>
            <person name="Meyerdierks A."/>
            <person name="Storesund J.E."/>
            <person name="Kallscheuer N."/>
            <person name="Luecker S."/>
            <person name="Lage O.M."/>
            <person name="Pohl T."/>
            <person name="Merkel B.J."/>
            <person name="Hornburger P."/>
            <person name="Mueller R.-W."/>
            <person name="Bruemmer F."/>
            <person name="Labrenz M."/>
            <person name="Spormann A.M."/>
            <person name="Op den Camp H."/>
            <person name="Overmann J."/>
            <person name="Amann R."/>
            <person name="Jetten M.S.M."/>
            <person name="Mascher T."/>
            <person name="Medema M.H."/>
            <person name="Devos D.P."/>
            <person name="Kaster A.-K."/>
            <person name="Ovreas L."/>
            <person name="Rohde M."/>
            <person name="Galperin M.Y."/>
            <person name="Jogler C."/>
        </authorList>
    </citation>
    <scope>NUCLEOTIDE SEQUENCE [LARGE SCALE GENOMIC DNA]</scope>
    <source>
        <strain evidence="2 3">Pla85_3_4</strain>
    </source>
</reference>